<evidence type="ECO:0000313" key="2">
    <source>
        <dbReference type="Ensembl" id="ENSP00000417396"/>
    </source>
</evidence>
<dbReference type="Bgee" id="ENSG00000041880">
    <property type="expression patterns" value="Expressed in right adrenal gland cortex and 135 other cell types or tissues"/>
</dbReference>
<dbReference type="HGNC" id="HGNC:273">
    <property type="gene designation" value="PARP3"/>
</dbReference>
<name>F8WAY7_HUMAN</name>
<dbReference type="GeneTree" id="ENSGT00940000158855"/>
<reference evidence="3" key="2">
    <citation type="journal article" date="2004" name="Nature">
        <title>Finishing the euchromatic sequence of the human genome.</title>
        <authorList>
            <consortium name="International Human Genome Sequencing Consortium"/>
        </authorList>
    </citation>
    <scope>NUCLEOTIDE SEQUENCE [LARGE SCALE GENOMIC DNA]</scope>
</reference>
<feature type="compositionally biased region" description="Pro residues" evidence="1">
    <location>
        <begin position="38"/>
        <end position="47"/>
    </location>
</feature>
<reference evidence="3" key="1">
    <citation type="journal article" date="2001" name="Nature">
        <title>Initial sequencing and analysis of the human genome.</title>
        <authorList>
            <consortium name="International Human Genome Sequencing Consortium"/>
            <person name="Lander E.S."/>
            <person name="Linton L.M."/>
            <person name="Birren B."/>
            <person name="Nusbaum C."/>
            <person name="Zody M.C."/>
            <person name="Baldwin J."/>
            <person name="Devon K."/>
            <person name="Dewar K."/>
            <person name="Doyle M."/>
            <person name="FitzHugh W."/>
            <person name="Funke R."/>
            <person name="Gage D."/>
            <person name="Harris K."/>
            <person name="Heaford A."/>
            <person name="Howland J."/>
            <person name="Kann L."/>
            <person name="Lehoczky J."/>
            <person name="LeVine R."/>
            <person name="McEwan P."/>
            <person name="McKernan K."/>
            <person name="Meldrim J."/>
            <person name="Mesirov J.P."/>
            <person name="Miranda C."/>
            <person name="Morris W."/>
            <person name="Naylor J."/>
            <person name="Raymond C."/>
            <person name="Rosetti M."/>
            <person name="Santos R."/>
            <person name="Sheridan A."/>
            <person name="Sougnez C."/>
            <person name="Stange-Thomann N."/>
            <person name="Stojanovic N."/>
            <person name="Subramanian A."/>
            <person name="Wyman D."/>
            <person name="Rogers J."/>
            <person name="Sulston J."/>
            <person name="Ainscough R."/>
            <person name="Beck S."/>
            <person name="Bentley D."/>
            <person name="Burton J."/>
            <person name="Clee C."/>
            <person name="Carter N."/>
            <person name="Coulson A."/>
            <person name="Deadman R."/>
            <person name="Deloukas P."/>
            <person name="Dunham A."/>
            <person name="Dunham I."/>
            <person name="Durbin R."/>
            <person name="French L."/>
            <person name="Grafham D."/>
            <person name="Gregory S."/>
            <person name="Hubbard T."/>
            <person name="Humphray S."/>
            <person name="Hunt A."/>
            <person name="Jones M."/>
            <person name="Lloyd C."/>
            <person name="McMurray A."/>
            <person name="Matthews L."/>
            <person name="Mercer S."/>
            <person name="Milne S."/>
            <person name="Mullikin J.C."/>
            <person name="Mungall A."/>
            <person name="Plumb R."/>
            <person name="Ross M."/>
            <person name="Shownkeen R."/>
            <person name="Sims S."/>
            <person name="Waterston R.H."/>
            <person name="Wilson R.K."/>
            <person name="Hillier L.W."/>
            <person name="McPherson J.D."/>
            <person name="Marra M.A."/>
            <person name="Mardis E.R."/>
            <person name="Fulton L.A."/>
            <person name="Chinwalla A.T."/>
            <person name="Pepin K.H."/>
            <person name="Gish W.R."/>
            <person name="Chissoe S.L."/>
            <person name="Wendl M.C."/>
            <person name="Delehaunty K.D."/>
            <person name="Miner T.L."/>
            <person name="Delehaunty A."/>
            <person name="Kramer J.B."/>
            <person name="Cook L.L."/>
            <person name="Fulton R.S."/>
            <person name="Johnson D.L."/>
            <person name="Minx P.J."/>
            <person name="Clifton S.W."/>
            <person name="Hawkins T."/>
            <person name="Branscomb E."/>
            <person name="Predki P."/>
            <person name="Richardson P."/>
            <person name="Wenning S."/>
            <person name="Slezak T."/>
            <person name="Doggett N."/>
            <person name="Cheng J.F."/>
            <person name="Olsen A."/>
            <person name="Lucas S."/>
            <person name="Elkin C."/>
            <person name="Uberbacher E."/>
            <person name="Frazier M."/>
            <person name="Gibbs R.A."/>
            <person name="Muzny D.M."/>
            <person name="Scherer S.E."/>
            <person name="Bouck J.B."/>
            <person name="Sodergren E.J."/>
            <person name="Worley K.C."/>
            <person name="Rives C.M."/>
            <person name="Gorrell J.H."/>
            <person name="Metzker M.L."/>
            <person name="Naylor S.L."/>
            <person name="Kucherlapati R.S."/>
            <person name="Nelson D.L."/>
            <person name="Weinstock G.M."/>
            <person name="Sakaki Y."/>
            <person name="Fujiyama A."/>
            <person name="Hattori M."/>
            <person name="Yada T."/>
            <person name="Toyoda A."/>
            <person name="Itoh T."/>
            <person name="Kawagoe C."/>
            <person name="Watanabe H."/>
            <person name="Totoki Y."/>
            <person name="Taylor T."/>
            <person name="Weissenbach J."/>
            <person name="Heilig R."/>
            <person name="Saurin W."/>
            <person name="Artiguenave F."/>
            <person name="Brottier P."/>
            <person name="Bruls T."/>
            <person name="Pelletier E."/>
            <person name="Robert C."/>
            <person name="Wincker P."/>
            <person name="Smith D.R."/>
            <person name="Doucette-Stamm L."/>
            <person name="Rubenfield M."/>
            <person name="Weinstock K."/>
            <person name="Lee H.M."/>
            <person name="Dubois J."/>
            <person name="Rosenthal A."/>
            <person name="Platzer M."/>
            <person name="Nyakatura G."/>
            <person name="Taudien S."/>
            <person name="Rump A."/>
            <person name="Yang H."/>
            <person name="Yu J."/>
            <person name="Wang J."/>
            <person name="Huang G."/>
            <person name="Gu J."/>
            <person name="Hood L."/>
            <person name="Rowen L."/>
            <person name="Madan A."/>
            <person name="Qin S."/>
            <person name="Davis R.W."/>
            <person name="Federspiel N.A."/>
            <person name="Abola A.P."/>
            <person name="Proctor M.J."/>
            <person name="Myers R.M."/>
            <person name="Schmutz J."/>
            <person name="Dickson M."/>
            <person name="Grimwood J."/>
            <person name="Cox D.R."/>
            <person name="Olson M.V."/>
            <person name="Kaul R."/>
            <person name="Raymond C."/>
            <person name="Shimizu N."/>
            <person name="Kawasaki K."/>
            <person name="Minoshima S."/>
            <person name="Evans G.A."/>
            <person name="Athanasiou M."/>
            <person name="Schultz R."/>
            <person name="Roe B.A."/>
            <person name="Chen F."/>
            <person name="Pan H."/>
            <person name="Ramser J."/>
            <person name="Lehrach H."/>
            <person name="Reinhardt R."/>
            <person name="McCombie W.R."/>
            <person name="de la Bastide M."/>
            <person name="Dedhia N."/>
            <person name="Blocker H."/>
            <person name="Hornischer K."/>
            <person name="Nordsiek G."/>
            <person name="Agarwala R."/>
            <person name="Aravind L."/>
            <person name="Bailey J.A."/>
            <person name="Bateman A."/>
            <person name="Batzoglou S."/>
            <person name="Birney E."/>
            <person name="Bork P."/>
            <person name="Brown D.G."/>
            <person name="Burge C.B."/>
            <person name="Cerutti L."/>
            <person name="Chen H.C."/>
            <person name="Church D."/>
            <person name="Clamp M."/>
            <person name="Copley R.R."/>
            <person name="Doerks T."/>
            <person name="Eddy S.R."/>
            <person name="Eichler E.E."/>
            <person name="Furey T.S."/>
            <person name="Galagan J."/>
            <person name="Gilbert J.G."/>
            <person name="Harmon C."/>
            <person name="Hayashizaki Y."/>
            <person name="Haussler D."/>
            <person name="Hermjakob H."/>
            <person name="Hokamp K."/>
            <person name="Jang W."/>
            <person name="Johnson L.S."/>
            <person name="Jones T.A."/>
            <person name="Kasif S."/>
            <person name="Kaspryzk A."/>
            <person name="Kennedy S."/>
            <person name="Kent W.J."/>
            <person name="Kitts P."/>
            <person name="Koonin E.V."/>
            <person name="Korf I."/>
            <person name="Kulp D."/>
            <person name="Lancet D."/>
            <person name="Lowe T.M."/>
            <person name="McLysaght A."/>
            <person name="Mikkelsen T."/>
            <person name="Moran J.V."/>
            <person name="Mulder N."/>
            <person name="Pollara V.J."/>
            <person name="Ponting C.P."/>
            <person name="Schuler G."/>
            <person name="Schultz J."/>
            <person name="Slater G."/>
            <person name="Smit A.F."/>
            <person name="Stupka E."/>
            <person name="Szustakowski J."/>
            <person name="Thierry-Mieg D."/>
            <person name="Thierry-Mieg J."/>
            <person name="Wagner L."/>
            <person name="Wallis J."/>
            <person name="Wheeler R."/>
            <person name="Williams A."/>
            <person name="Wolf Y.I."/>
            <person name="Wolfe K.H."/>
            <person name="Yang S.P."/>
            <person name="Yeh R.F."/>
            <person name="Collins F."/>
            <person name="Guyer M.S."/>
            <person name="Peterson J."/>
            <person name="Felsenfeld A."/>
            <person name="Wetterstrand K.A."/>
            <person name="Patrinos A."/>
            <person name="Morgan M.J."/>
            <person name="de Jong P."/>
            <person name="Catanese J.J."/>
            <person name="Osoegawa K."/>
            <person name="Shizuya H."/>
            <person name="Choi S."/>
            <person name="Chen Y.J."/>
        </authorList>
    </citation>
    <scope>NUCLEOTIDE SEQUENCE [LARGE SCALE GENOMIC DNA]</scope>
</reference>
<dbReference type="AlphaFoldDB" id="F8WAY7"/>
<protein>
    <submittedName>
        <fullName evidence="2">Protein mono-ADP-ribosyltransferase PARP3</fullName>
    </submittedName>
</protein>
<feature type="region of interest" description="Disordered" evidence="1">
    <location>
        <begin position="24"/>
        <end position="53"/>
    </location>
</feature>
<dbReference type="GO" id="GO:0005654">
    <property type="term" value="C:nucleoplasm"/>
    <property type="evidence" value="ECO:0000314"/>
    <property type="project" value="HPA"/>
</dbReference>
<sequence>MSLLFLGQPWLQSRSPGYRLRALRRRRAGRQEGRRTPSAPPLRPSRPYPQRSA</sequence>
<dbReference type="VEuPathDB" id="HostDB:ENSG00000041880"/>
<dbReference type="ChiTaRS" id="PARP3">
    <property type="organism name" value="human"/>
</dbReference>
<reference evidence="2 3" key="3">
    <citation type="journal article" date="2006" name="Nature">
        <title>The DNA sequence, annotation and analysis of human chromosome 3.</title>
        <authorList>
            <person name="Muzny D.M."/>
            <person name="Scherer S.E."/>
            <person name="Kaul R."/>
            <person name="Wang J."/>
            <person name="Yu J."/>
            <person name="Sudbrak R."/>
            <person name="Buhay C.J."/>
            <person name="Chen R."/>
            <person name="Cree A."/>
            <person name="Ding Y."/>
            <person name="Dugan-Rocha S."/>
            <person name="Gill R."/>
            <person name="Gunaratne P."/>
            <person name="Harris R.A."/>
            <person name="Hawes A.C."/>
            <person name="Hernandez J."/>
            <person name="Hodgson A.V."/>
            <person name="Hume J."/>
            <person name="Jackson A."/>
            <person name="Khan Z.M."/>
            <person name="Kovar-Smith C."/>
            <person name="Lewis L.R."/>
            <person name="Lozado R.J."/>
            <person name="Metzker M.L."/>
            <person name="Milosavljevic A."/>
            <person name="Miner G.R."/>
            <person name="Morgan M.B."/>
            <person name="Nazareth L.V."/>
            <person name="Scott G."/>
            <person name="Sodergren E."/>
            <person name="Song X.Z."/>
            <person name="Steffen D."/>
            <person name="Wei S."/>
            <person name="Wheeler D.A."/>
            <person name="Wright M.W."/>
            <person name="Worley K.C."/>
            <person name="Yuan Y."/>
            <person name="Zhang Z."/>
            <person name="Adams C.Q."/>
            <person name="Ansari-Lari M.A."/>
            <person name="Ayele M."/>
            <person name="Brown M.J."/>
            <person name="Chen G."/>
            <person name="Chen Z."/>
            <person name="Clendenning J."/>
            <person name="Clerc-Blankenburg K.P."/>
            <person name="Chen R."/>
            <person name="Chen Z."/>
            <person name="Davis C."/>
            <person name="Delgado O."/>
            <person name="Dinh H.H."/>
            <person name="Dong W."/>
            <person name="Draper H."/>
            <person name="Ernst S."/>
            <person name="Fu G."/>
            <person name="Gonzalez-Garay M.L."/>
            <person name="Garcia D.K."/>
            <person name="Gillett W."/>
            <person name="Gu J."/>
            <person name="Hao B."/>
            <person name="Haugen E."/>
            <person name="Havlak P."/>
            <person name="He X."/>
            <person name="Hennig S."/>
            <person name="Hu S."/>
            <person name="Huang W."/>
            <person name="Jackson L.R."/>
            <person name="Jacob L.S."/>
            <person name="Kelly S.H."/>
            <person name="Kube M."/>
            <person name="Levy R."/>
            <person name="Li Z."/>
            <person name="Liu B."/>
            <person name="Liu J."/>
            <person name="Liu W."/>
            <person name="Lu J."/>
            <person name="Maheshwari M."/>
            <person name="Nguyen B.V."/>
            <person name="Okwuonu G.O."/>
            <person name="Palmeiri A."/>
            <person name="Pasternak S."/>
            <person name="Perez L.M."/>
            <person name="Phelps K.A."/>
            <person name="Plopper F.J."/>
            <person name="Qiang B."/>
            <person name="Raymond C."/>
            <person name="Rodriguez R."/>
            <person name="Saenphimmachak C."/>
            <person name="Santibanez J."/>
            <person name="Shen H."/>
            <person name="Shen Y."/>
            <person name="Subramanian S."/>
            <person name="Tabor P.E."/>
            <person name="Verduzco D."/>
            <person name="Waldron L."/>
            <person name="Wang J."/>
            <person name="Wang J."/>
            <person name="Wang Q."/>
            <person name="Williams G.A."/>
            <person name="Wong G.K."/>
            <person name="Yao Z."/>
            <person name="Zhang J."/>
            <person name="Zhang X."/>
            <person name="Zhao G."/>
            <person name="Zhou J."/>
            <person name="Zhou Y."/>
            <person name="Nelson D."/>
            <person name="Lehrach H."/>
            <person name="Reinhardt R."/>
            <person name="Naylor S.L."/>
            <person name="Yang H."/>
            <person name="Olson M."/>
            <person name="Weinstock G."/>
            <person name="Gibbs R.A."/>
        </authorList>
    </citation>
    <scope>NUCLEOTIDE SEQUENCE [LARGE SCALE GENOMIC DNA]</scope>
</reference>
<dbReference type="ExpressionAtlas" id="F8WAY7">
    <property type="expression patterns" value="baseline and differential"/>
</dbReference>
<reference evidence="2" key="4">
    <citation type="submission" date="2011-07" db="UniProtKB">
        <authorList>
            <consortium name="Ensembl"/>
        </authorList>
    </citation>
    <scope>IDENTIFICATION</scope>
</reference>
<dbReference type="EMBL" id="KF459622">
    <property type="status" value="NOT_ANNOTATED_CDS"/>
    <property type="molecule type" value="Genomic_DNA"/>
</dbReference>
<evidence type="ECO:0000256" key="1">
    <source>
        <dbReference type="SAM" id="MobiDB-lite"/>
    </source>
</evidence>
<dbReference type="HOGENOM" id="CLU_3067980_0_0_1"/>
<keyword evidence="3" id="KW-1185">Reference proteome</keyword>
<dbReference type="UCSC" id="uc062kic.1">
    <property type="organism name" value="human"/>
</dbReference>
<dbReference type="EMBL" id="AC115284">
    <property type="status" value="NOT_ANNOTATED_CDS"/>
    <property type="molecule type" value="Genomic_DNA"/>
</dbReference>
<gene>
    <name evidence="2" type="primary">PARP3</name>
</gene>
<dbReference type="Proteomes" id="UP000005640">
    <property type="component" value="Chromosome 3"/>
</dbReference>
<dbReference type="OpenTargets" id="ENSG00000041880"/>
<evidence type="ECO:0000313" key="3">
    <source>
        <dbReference type="Proteomes" id="UP000005640"/>
    </source>
</evidence>
<organism evidence="2 3">
    <name type="scientific">Homo sapiens</name>
    <name type="common">Human</name>
    <dbReference type="NCBI Taxonomy" id="9606"/>
    <lineage>
        <taxon>Eukaryota</taxon>
        <taxon>Metazoa</taxon>
        <taxon>Chordata</taxon>
        <taxon>Craniata</taxon>
        <taxon>Vertebrata</taxon>
        <taxon>Euteleostomi</taxon>
        <taxon>Mammalia</taxon>
        <taxon>Eutheria</taxon>
        <taxon>Euarchontoglires</taxon>
        <taxon>Primates</taxon>
        <taxon>Haplorrhini</taxon>
        <taxon>Catarrhini</taxon>
        <taxon>Hominidae</taxon>
        <taxon>Homo</taxon>
    </lineage>
</organism>
<accession>F8WAY7</accession>
<dbReference type="GO" id="GO:0045171">
    <property type="term" value="C:intercellular bridge"/>
    <property type="evidence" value="ECO:0000314"/>
    <property type="project" value="HPA"/>
</dbReference>
<dbReference type="OrthoDB" id="2017365at2759"/>
<dbReference type="Antibodypedia" id="7395">
    <property type="antibodies" value="300 antibodies from 37 providers"/>
</dbReference>
<dbReference type="SMR" id="F8WAY7"/>
<dbReference type="Ensembl" id="ENST00000471971">
    <property type="protein sequence ID" value="ENSP00000417396"/>
    <property type="gene ID" value="ENSG00000041880"/>
</dbReference>
<proteinExistence type="predicted"/>
<dbReference type="GO" id="GO:0016604">
    <property type="term" value="C:nuclear body"/>
    <property type="evidence" value="ECO:0000314"/>
    <property type="project" value="HPA"/>
</dbReference>